<accession>A0A6H9YSC9</accession>
<reference evidence="5 6" key="1">
    <citation type="submission" date="2019-09" db="EMBL/GenBank/DDBJ databases">
        <title>Actinomadura physcomitrii sp. nov., a novel actinomycete isolated from moss [Physcomitrium sphaericum (Ludw) Fuernr].</title>
        <authorList>
            <person name="Zhuang X."/>
            <person name="Liu C."/>
        </authorList>
    </citation>
    <scope>NUCLEOTIDE SEQUENCE [LARGE SCALE GENOMIC DNA]</scope>
    <source>
        <strain evidence="5 6">HMC1</strain>
    </source>
</reference>
<dbReference type="GO" id="GO:0032259">
    <property type="term" value="P:methylation"/>
    <property type="evidence" value="ECO:0007669"/>
    <property type="project" value="UniProtKB-KW"/>
</dbReference>
<dbReference type="AlphaFoldDB" id="A0A6H9YSC9"/>
<gene>
    <name evidence="5" type="ORF">F8566_16285</name>
</gene>
<dbReference type="PANTHER" id="PTHR43591:SF24">
    <property type="entry name" value="2-METHOXY-6-POLYPRENYL-1,4-BENZOQUINOL METHYLASE, MITOCHONDRIAL"/>
    <property type="match status" value="1"/>
</dbReference>
<evidence type="ECO:0000256" key="2">
    <source>
        <dbReference type="ARBA" id="ARBA00022679"/>
    </source>
</evidence>
<dbReference type="EMBL" id="WBMT01000007">
    <property type="protein sequence ID" value="KAB2348353.1"/>
    <property type="molecule type" value="Genomic_DNA"/>
</dbReference>
<keyword evidence="1 5" id="KW-0489">Methyltransferase</keyword>
<feature type="domain" description="Methyltransferase" evidence="4">
    <location>
        <begin position="44"/>
        <end position="139"/>
    </location>
</feature>
<keyword evidence="3" id="KW-0949">S-adenosyl-L-methionine</keyword>
<dbReference type="InterPro" id="IPR041698">
    <property type="entry name" value="Methyltransf_25"/>
</dbReference>
<dbReference type="Gene3D" id="3.40.50.150">
    <property type="entry name" value="Vaccinia Virus protein VP39"/>
    <property type="match status" value="1"/>
</dbReference>
<dbReference type="GO" id="GO:0008168">
    <property type="term" value="F:methyltransferase activity"/>
    <property type="evidence" value="ECO:0007669"/>
    <property type="project" value="UniProtKB-KW"/>
</dbReference>
<dbReference type="CDD" id="cd02440">
    <property type="entry name" value="AdoMet_MTases"/>
    <property type="match status" value="1"/>
</dbReference>
<dbReference type="Pfam" id="PF13649">
    <property type="entry name" value="Methyltransf_25"/>
    <property type="match status" value="1"/>
</dbReference>
<name>A0A6H9YSC9_9ACTN</name>
<dbReference type="SUPFAM" id="SSF53335">
    <property type="entry name" value="S-adenosyl-L-methionine-dependent methyltransferases"/>
    <property type="match status" value="1"/>
</dbReference>
<protein>
    <submittedName>
        <fullName evidence="5">Methyltransferase domain-containing protein</fullName>
    </submittedName>
</protein>
<evidence type="ECO:0000256" key="1">
    <source>
        <dbReference type="ARBA" id="ARBA00022603"/>
    </source>
</evidence>
<dbReference type="InterPro" id="IPR004033">
    <property type="entry name" value="UbiE/COQ5_MeTrFase"/>
</dbReference>
<keyword evidence="2 5" id="KW-0808">Transferase</keyword>
<dbReference type="RefSeq" id="WP_151561082.1">
    <property type="nucleotide sequence ID" value="NZ_WBMT01000007.1"/>
</dbReference>
<evidence type="ECO:0000256" key="3">
    <source>
        <dbReference type="ARBA" id="ARBA00022691"/>
    </source>
</evidence>
<evidence type="ECO:0000259" key="4">
    <source>
        <dbReference type="Pfam" id="PF13649"/>
    </source>
</evidence>
<dbReference type="PROSITE" id="PS51608">
    <property type="entry name" value="SAM_MT_UBIE"/>
    <property type="match status" value="1"/>
</dbReference>
<organism evidence="5 6">
    <name type="scientific">Actinomadura rudentiformis</name>
    <dbReference type="NCBI Taxonomy" id="359158"/>
    <lineage>
        <taxon>Bacteria</taxon>
        <taxon>Bacillati</taxon>
        <taxon>Actinomycetota</taxon>
        <taxon>Actinomycetes</taxon>
        <taxon>Streptosporangiales</taxon>
        <taxon>Thermomonosporaceae</taxon>
        <taxon>Actinomadura</taxon>
    </lineage>
</organism>
<dbReference type="PANTHER" id="PTHR43591">
    <property type="entry name" value="METHYLTRANSFERASE"/>
    <property type="match status" value="1"/>
</dbReference>
<keyword evidence="6" id="KW-1185">Reference proteome</keyword>
<sequence length="270" mass="29737">MNQSGWQLGESTAAGYERHLVPGIFAPWAERLIALTPPRPGERVLDVACGTGIVARTAARRMEDRGQIVGVDLNEEMLQVARAVSGEIRPHIEWRQGAAGELPFPDESFDLLYCQQGLQFFPNWDAALKDMNRLLAPGGRLALAVWRTIDYNPGFAAFVAALEKHAGPETALIMRSPFAVLPQDDLRQMVSRAGLTDVRMRIAVGSARFDSAGDLIDREEQSSPLAGPLGDLDAATREALRTDLEERLEPWTDDDGVILPLQSHFITARR</sequence>
<dbReference type="Proteomes" id="UP000468735">
    <property type="component" value="Unassembled WGS sequence"/>
</dbReference>
<evidence type="ECO:0000313" key="6">
    <source>
        <dbReference type="Proteomes" id="UP000468735"/>
    </source>
</evidence>
<proteinExistence type="predicted"/>
<dbReference type="InterPro" id="IPR029063">
    <property type="entry name" value="SAM-dependent_MTases_sf"/>
</dbReference>
<comment type="caution">
    <text evidence="5">The sequence shown here is derived from an EMBL/GenBank/DDBJ whole genome shotgun (WGS) entry which is preliminary data.</text>
</comment>
<dbReference type="OrthoDB" id="9777638at2"/>
<evidence type="ECO:0000313" key="5">
    <source>
        <dbReference type="EMBL" id="KAB2348353.1"/>
    </source>
</evidence>